<dbReference type="SUPFAM" id="SSF46689">
    <property type="entry name" value="Homeodomain-like"/>
    <property type="match status" value="1"/>
</dbReference>
<proteinExistence type="predicted"/>
<dbReference type="SUPFAM" id="SSF52540">
    <property type="entry name" value="P-loop containing nucleoside triphosphate hydrolases"/>
    <property type="match status" value="1"/>
</dbReference>
<evidence type="ECO:0000313" key="9">
    <source>
        <dbReference type="Proteomes" id="UP000319449"/>
    </source>
</evidence>
<dbReference type="Gene3D" id="3.40.50.300">
    <property type="entry name" value="P-loop containing nucleotide triphosphate hydrolases"/>
    <property type="match status" value="1"/>
</dbReference>
<feature type="modified residue" description="4-aspartylphosphate" evidence="5">
    <location>
        <position position="53"/>
    </location>
</feature>
<evidence type="ECO:0000256" key="5">
    <source>
        <dbReference type="PROSITE-ProRule" id="PRU00169"/>
    </source>
</evidence>
<evidence type="ECO:0000256" key="4">
    <source>
        <dbReference type="ARBA" id="ARBA00023163"/>
    </source>
</evidence>
<dbReference type="Pfam" id="PF02954">
    <property type="entry name" value="HTH_8"/>
    <property type="match status" value="1"/>
</dbReference>
<dbReference type="PANTHER" id="PTHR32071">
    <property type="entry name" value="TRANSCRIPTIONAL REGULATORY PROTEIN"/>
    <property type="match status" value="1"/>
</dbReference>
<keyword evidence="9" id="KW-1185">Reference proteome</keyword>
<evidence type="ECO:0000256" key="2">
    <source>
        <dbReference type="ARBA" id="ARBA00022840"/>
    </source>
</evidence>
<keyword evidence="4" id="KW-0804">Transcription</keyword>
<keyword evidence="5" id="KW-0597">Phosphoprotein</keyword>
<feature type="domain" description="Response regulatory" evidence="7">
    <location>
        <begin position="4"/>
        <end position="117"/>
    </location>
</feature>
<dbReference type="RefSeq" id="WP_145019026.1">
    <property type="nucleotide sequence ID" value="NZ_VLLN01000004.1"/>
</dbReference>
<evidence type="ECO:0000313" key="8">
    <source>
        <dbReference type="EMBL" id="TWJ32530.1"/>
    </source>
</evidence>
<dbReference type="GO" id="GO:0006355">
    <property type="term" value="P:regulation of DNA-templated transcription"/>
    <property type="evidence" value="ECO:0007669"/>
    <property type="project" value="InterPro"/>
</dbReference>
<dbReference type="GO" id="GO:0005524">
    <property type="term" value="F:ATP binding"/>
    <property type="evidence" value="ECO:0007669"/>
    <property type="project" value="UniProtKB-KW"/>
</dbReference>
<evidence type="ECO:0000256" key="1">
    <source>
        <dbReference type="ARBA" id="ARBA00022741"/>
    </source>
</evidence>
<comment type="caution">
    <text evidence="8">The sequence shown here is derived from an EMBL/GenBank/DDBJ whole genome shotgun (WGS) entry which is preliminary data.</text>
</comment>
<dbReference type="SMART" id="SM00448">
    <property type="entry name" value="REC"/>
    <property type="match status" value="1"/>
</dbReference>
<gene>
    <name evidence="8" type="ORF">JN12_00971</name>
</gene>
<dbReference type="InterPro" id="IPR009057">
    <property type="entry name" value="Homeodomain-like_sf"/>
</dbReference>
<evidence type="ECO:0000256" key="3">
    <source>
        <dbReference type="ARBA" id="ARBA00023015"/>
    </source>
</evidence>
<dbReference type="Pfam" id="PF25601">
    <property type="entry name" value="AAA_lid_14"/>
    <property type="match status" value="1"/>
</dbReference>
<name>A0A562WQB5_9BACT</name>
<dbReference type="FunFam" id="3.40.50.300:FF:000006">
    <property type="entry name" value="DNA-binding transcriptional regulator NtrC"/>
    <property type="match status" value="1"/>
</dbReference>
<dbReference type="CDD" id="cd00009">
    <property type="entry name" value="AAA"/>
    <property type="match status" value="1"/>
</dbReference>
<dbReference type="InterPro" id="IPR003593">
    <property type="entry name" value="AAA+_ATPase"/>
</dbReference>
<dbReference type="InterPro" id="IPR027417">
    <property type="entry name" value="P-loop_NTPase"/>
</dbReference>
<evidence type="ECO:0000259" key="6">
    <source>
        <dbReference type="PROSITE" id="PS50045"/>
    </source>
</evidence>
<accession>A0A562WQB5</accession>
<dbReference type="Gene3D" id="3.40.50.2300">
    <property type="match status" value="1"/>
</dbReference>
<dbReference type="Pfam" id="PF00072">
    <property type="entry name" value="Response_reg"/>
    <property type="match status" value="1"/>
</dbReference>
<dbReference type="GO" id="GO:0043565">
    <property type="term" value="F:sequence-specific DNA binding"/>
    <property type="evidence" value="ECO:0007669"/>
    <property type="project" value="InterPro"/>
</dbReference>
<dbReference type="PROSITE" id="PS50110">
    <property type="entry name" value="RESPONSE_REGULATORY"/>
    <property type="match status" value="1"/>
</dbReference>
<keyword evidence="2" id="KW-0067">ATP-binding</keyword>
<dbReference type="InterPro" id="IPR011006">
    <property type="entry name" value="CheY-like_superfamily"/>
</dbReference>
<dbReference type="AlphaFoldDB" id="A0A562WQB5"/>
<dbReference type="InterPro" id="IPR001789">
    <property type="entry name" value="Sig_transdc_resp-reg_receiver"/>
</dbReference>
<dbReference type="SMART" id="SM00382">
    <property type="entry name" value="AAA"/>
    <property type="match status" value="1"/>
</dbReference>
<feature type="domain" description="Sigma-54 factor interaction" evidence="6">
    <location>
        <begin position="144"/>
        <end position="374"/>
    </location>
</feature>
<dbReference type="Gene3D" id="1.10.10.60">
    <property type="entry name" value="Homeodomain-like"/>
    <property type="match status" value="1"/>
</dbReference>
<dbReference type="InterPro" id="IPR058031">
    <property type="entry name" value="AAA_lid_NorR"/>
</dbReference>
<dbReference type="SUPFAM" id="SSF52172">
    <property type="entry name" value="CheY-like"/>
    <property type="match status" value="1"/>
</dbReference>
<dbReference type="OrthoDB" id="9763792at2"/>
<dbReference type="PROSITE" id="PS50045">
    <property type="entry name" value="SIGMA54_INTERACT_4"/>
    <property type="match status" value="1"/>
</dbReference>
<dbReference type="PRINTS" id="PR01590">
    <property type="entry name" value="HTHFIS"/>
</dbReference>
<sequence length="448" mass="49935">MRGRILIVEDEQEVRGGLMEFLRDEGYETAGVATLADARRELSRSPAELVLLDLRLPDGSGLDLLTELQAPNAPPVIVVTAFPEVQTAVRALKLGAHDYINKPFDLDELLLVVNRTLEARELREEVTSFREGQKQRLRRSLDRIVGGSPALAQLRREIDMVAASDATTALILGESGVGKELVAEAIHYRSSRCDGPLVKVNCAAIPATLLESELFGHEKGAFTDARTTQKGMFELAHRGTLFLDEIAEMDERLQAKLLRVLEDRTITKVGGQRPITVDVRIIAATNRDLASRIKAGHFREDLYYRLNVFPLFIPSLRERTEDILPLAELFLREFLTRQPGKSCCLTADAKRKLLAYHWPGNARELRNVMERTVLLNRGGGIAAAELFLDTERAGKISGEGQVTTLAEVERGHILRVYGQTGRNKSQTACLLGINRLTLRRKLKEFGIE</sequence>
<dbReference type="EMBL" id="VLLN01000004">
    <property type="protein sequence ID" value="TWJ32530.1"/>
    <property type="molecule type" value="Genomic_DNA"/>
</dbReference>
<dbReference type="GO" id="GO:0000160">
    <property type="term" value="P:phosphorelay signal transduction system"/>
    <property type="evidence" value="ECO:0007669"/>
    <property type="project" value="InterPro"/>
</dbReference>
<keyword evidence="1" id="KW-0547">Nucleotide-binding</keyword>
<organism evidence="8 9">
    <name type="scientific">Geobacter argillaceus</name>
    <dbReference type="NCBI Taxonomy" id="345631"/>
    <lineage>
        <taxon>Bacteria</taxon>
        <taxon>Pseudomonadati</taxon>
        <taxon>Thermodesulfobacteriota</taxon>
        <taxon>Desulfuromonadia</taxon>
        <taxon>Geobacterales</taxon>
        <taxon>Geobacteraceae</taxon>
        <taxon>Geobacter</taxon>
    </lineage>
</organism>
<dbReference type="InterPro" id="IPR002078">
    <property type="entry name" value="Sigma_54_int"/>
</dbReference>
<dbReference type="InterPro" id="IPR002197">
    <property type="entry name" value="HTH_Fis"/>
</dbReference>
<evidence type="ECO:0000259" key="7">
    <source>
        <dbReference type="PROSITE" id="PS50110"/>
    </source>
</evidence>
<protein>
    <submittedName>
        <fullName evidence="8">Two-component system response regulator HydG/two-component system response regulator AtoC</fullName>
    </submittedName>
</protein>
<dbReference type="Gene3D" id="1.10.8.60">
    <property type="match status" value="1"/>
</dbReference>
<reference evidence="8 9" key="1">
    <citation type="submission" date="2019-07" db="EMBL/GenBank/DDBJ databases">
        <title>Genomic Encyclopedia of Archaeal and Bacterial Type Strains, Phase II (KMG-II): from individual species to whole genera.</title>
        <authorList>
            <person name="Goeker M."/>
        </authorList>
    </citation>
    <scope>NUCLEOTIDE SEQUENCE [LARGE SCALE GENOMIC DNA]</scope>
    <source>
        <strain evidence="8 9">ATCC BAA-1139</strain>
    </source>
</reference>
<keyword evidence="3" id="KW-0805">Transcription regulation</keyword>
<dbReference type="Proteomes" id="UP000319449">
    <property type="component" value="Unassembled WGS sequence"/>
</dbReference>
<dbReference type="Pfam" id="PF00158">
    <property type="entry name" value="Sigma54_activat"/>
    <property type="match status" value="1"/>
</dbReference>